<evidence type="ECO:0000313" key="2">
    <source>
        <dbReference type="Proteomes" id="UP000192353"/>
    </source>
</evidence>
<dbReference type="AlphaFoldDB" id="A0A1V9Q8I7"/>
<accession>A0A1V9Q8I7</accession>
<dbReference type="EMBL" id="NBEY01000039">
    <property type="protein sequence ID" value="OQR25424.1"/>
    <property type="molecule type" value="Genomic_DNA"/>
</dbReference>
<sequence length="45" mass="5097">MAKKNKKKNLETSEKIARYTMLGAWAVPAAELIKAIKEIIKILLK</sequence>
<evidence type="ECO:0000313" key="1">
    <source>
        <dbReference type="EMBL" id="OQR25424.1"/>
    </source>
</evidence>
<protein>
    <submittedName>
        <fullName evidence="1">Uncharacterized protein</fullName>
    </submittedName>
</protein>
<name>A0A1V9Q8I7_9LACO</name>
<organism evidence="1 2">
    <name type="scientific">Ligilactobacillus salivarius</name>
    <dbReference type="NCBI Taxonomy" id="1624"/>
    <lineage>
        <taxon>Bacteria</taxon>
        <taxon>Bacillati</taxon>
        <taxon>Bacillota</taxon>
        <taxon>Bacilli</taxon>
        <taxon>Lactobacillales</taxon>
        <taxon>Lactobacillaceae</taxon>
        <taxon>Ligilactobacillus</taxon>
    </lineage>
</organism>
<proteinExistence type="predicted"/>
<comment type="caution">
    <text evidence="1">The sequence shown here is derived from an EMBL/GenBank/DDBJ whole genome shotgun (WGS) entry which is preliminary data.</text>
</comment>
<dbReference type="Proteomes" id="UP000192353">
    <property type="component" value="Unassembled WGS sequence"/>
</dbReference>
<gene>
    <name evidence="1" type="ORF">B6U37_04375</name>
</gene>
<dbReference type="RefSeq" id="WP_003704351.1">
    <property type="nucleotide sequence ID" value="NZ_CP090411.1"/>
</dbReference>
<reference evidence="1 2" key="1">
    <citation type="submission" date="2017-03" db="EMBL/GenBank/DDBJ databases">
        <title>Phylogenomics and comparative genomics of Lactobacillus salivarius, a mammalian gut commensal.</title>
        <authorList>
            <person name="Harris H.M."/>
        </authorList>
    </citation>
    <scope>NUCLEOTIDE SEQUENCE [LARGE SCALE GENOMIC DNA]</scope>
    <source>
        <strain evidence="1 2">AH4231</strain>
    </source>
</reference>